<dbReference type="SUPFAM" id="SSF54928">
    <property type="entry name" value="RNA-binding domain, RBD"/>
    <property type="match status" value="2"/>
</dbReference>
<evidence type="ECO:0000313" key="5">
    <source>
        <dbReference type="EMBL" id="CAK9877079.1"/>
    </source>
</evidence>
<evidence type="ECO:0000256" key="2">
    <source>
        <dbReference type="PROSITE-ProRule" id="PRU00176"/>
    </source>
</evidence>
<dbReference type="Proteomes" id="UP001497522">
    <property type="component" value="Chromosome 5"/>
</dbReference>
<feature type="compositionally biased region" description="Basic and acidic residues" evidence="3">
    <location>
        <begin position="115"/>
        <end position="131"/>
    </location>
</feature>
<dbReference type="InterPro" id="IPR045164">
    <property type="entry name" value="RBM41/RNPC3"/>
</dbReference>
<dbReference type="InterPro" id="IPR035979">
    <property type="entry name" value="RBD_domain_sf"/>
</dbReference>
<gene>
    <name evidence="5" type="ORF">CSSPJE1EN2_LOCUS19121</name>
</gene>
<feature type="compositionally biased region" description="Pro residues" evidence="3">
    <location>
        <begin position="227"/>
        <end position="244"/>
    </location>
</feature>
<dbReference type="EMBL" id="OZ023706">
    <property type="protein sequence ID" value="CAK9877079.1"/>
    <property type="molecule type" value="Genomic_DNA"/>
</dbReference>
<name>A0ABP1BMS7_9BRYO</name>
<evidence type="ECO:0000256" key="3">
    <source>
        <dbReference type="SAM" id="MobiDB-lite"/>
    </source>
</evidence>
<dbReference type="InterPro" id="IPR012677">
    <property type="entry name" value="Nucleotide-bd_a/b_plait_sf"/>
</dbReference>
<proteinExistence type="predicted"/>
<organism evidence="5 6">
    <name type="scientific">Sphagnum jensenii</name>
    <dbReference type="NCBI Taxonomy" id="128206"/>
    <lineage>
        <taxon>Eukaryota</taxon>
        <taxon>Viridiplantae</taxon>
        <taxon>Streptophyta</taxon>
        <taxon>Embryophyta</taxon>
        <taxon>Bryophyta</taxon>
        <taxon>Sphagnophytina</taxon>
        <taxon>Sphagnopsida</taxon>
        <taxon>Sphagnales</taxon>
        <taxon>Sphagnaceae</taxon>
        <taxon>Sphagnum</taxon>
    </lineage>
</organism>
<accession>A0ABP1BMS7</accession>
<dbReference type="PROSITE" id="PS50102">
    <property type="entry name" value="RRM"/>
    <property type="match status" value="2"/>
</dbReference>
<dbReference type="PANTHER" id="PTHR16105">
    <property type="entry name" value="RNA-BINDING REGION-CONTAINING PROTEIN 3"/>
    <property type="match status" value="1"/>
</dbReference>
<dbReference type="InterPro" id="IPR000504">
    <property type="entry name" value="RRM_dom"/>
</dbReference>
<feature type="compositionally biased region" description="Pro residues" evidence="3">
    <location>
        <begin position="134"/>
        <end position="149"/>
    </location>
</feature>
<feature type="compositionally biased region" description="Acidic residues" evidence="3">
    <location>
        <begin position="256"/>
        <end position="266"/>
    </location>
</feature>
<dbReference type="PANTHER" id="PTHR16105:SF0">
    <property type="entry name" value="RNA-BINDING REGION-CONTAINING PROTEIN 3"/>
    <property type="match status" value="1"/>
</dbReference>
<feature type="domain" description="RRM" evidence="4">
    <location>
        <begin position="38"/>
        <end position="112"/>
    </location>
</feature>
<keyword evidence="6" id="KW-1185">Reference proteome</keyword>
<dbReference type="Pfam" id="PF00076">
    <property type="entry name" value="RRM_1"/>
    <property type="match status" value="2"/>
</dbReference>
<dbReference type="Gene3D" id="3.30.70.330">
    <property type="match status" value="2"/>
</dbReference>
<protein>
    <recommendedName>
        <fullName evidence="4">RRM domain-containing protein</fullName>
    </recommendedName>
</protein>
<feature type="region of interest" description="Disordered" evidence="3">
    <location>
        <begin position="227"/>
        <end position="298"/>
    </location>
</feature>
<reference evidence="5" key="1">
    <citation type="submission" date="2024-03" db="EMBL/GenBank/DDBJ databases">
        <authorList>
            <consortium name="ELIXIR-Norway"/>
            <consortium name="Elixir Norway"/>
        </authorList>
    </citation>
    <scope>NUCLEOTIDE SEQUENCE</scope>
</reference>
<keyword evidence="1 2" id="KW-0694">RNA-binding</keyword>
<evidence type="ECO:0000313" key="6">
    <source>
        <dbReference type="Proteomes" id="UP001497522"/>
    </source>
</evidence>
<evidence type="ECO:0000256" key="1">
    <source>
        <dbReference type="ARBA" id="ARBA00022884"/>
    </source>
</evidence>
<dbReference type="CDD" id="cd12239">
    <property type="entry name" value="RRM2_RBM40_like"/>
    <property type="match status" value="1"/>
</dbReference>
<feature type="domain" description="RRM" evidence="4">
    <location>
        <begin position="387"/>
        <end position="469"/>
    </location>
</feature>
<sequence>MKSHGKPIKPLLRQPVTWTPPKEGIILLELFGGIGMVVTLLVRHLPDGLPPHTLTRLFTHYGASETRPCAGGRLKNCAFVDFNNDGLAARAQSQLHRLRFLGKTLTVERANSVTEKQDLPSDGIKKEKEEGLAPPLPPYPPLPQAPPLPSVDSGAPTPTVVSASGGESIAPTLGVDYPFPPHLEYAYPPPDGDILTNIVNCLIAVPRFYTQVLHLMNKMNIPAPFRPALPTPPLPPPAPPPAPPKRQEGDLSSGESELESSNEEAEPQLKRAKKRAKREAIVGPAVDKTTSHEAAGVKPIHIAPKANLIRKNKPVLQIKIKPKGSASGGGSDKHSQDVETVADVSIEEVDITNRAATLAELEAGKVAPTDILSLPMFKNYTPGNATQVLYIKNLAKEVTLEDLHFVYGAFFESLEDAKATLSIKLMQEGRMRDQAFVTFPSTQLAEHALGMTHGYMLKGKPMIVQFGRNPFAANNPPAT</sequence>
<dbReference type="SMART" id="SM00360">
    <property type="entry name" value="RRM"/>
    <property type="match status" value="2"/>
</dbReference>
<evidence type="ECO:0000259" key="4">
    <source>
        <dbReference type="PROSITE" id="PS50102"/>
    </source>
</evidence>
<feature type="region of interest" description="Disordered" evidence="3">
    <location>
        <begin position="112"/>
        <end position="167"/>
    </location>
</feature>